<keyword evidence="11" id="KW-1185">Reference proteome</keyword>
<feature type="transmembrane region" description="Helical" evidence="7">
    <location>
        <begin position="16"/>
        <end position="38"/>
    </location>
</feature>
<reference evidence="10 11" key="1">
    <citation type="submission" date="2020-03" db="EMBL/GenBank/DDBJ databases">
        <authorList>
            <person name="Lai Q."/>
        </authorList>
    </citation>
    <scope>NUCLEOTIDE SEQUENCE [LARGE SCALE GENOMIC DNA]</scope>
    <source>
        <strain evidence="10 11">CCUG 25036</strain>
    </source>
</reference>
<organism evidence="10 11">
    <name type="scientific">Luteibacter anthropi</name>
    <dbReference type="NCBI Taxonomy" id="564369"/>
    <lineage>
        <taxon>Bacteria</taxon>
        <taxon>Pseudomonadati</taxon>
        <taxon>Pseudomonadota</taxon>
        <taxon>Gammaproteobacteria</taxon>
        <taxon>Lysobacterales</taxon>
        <taxon>Rhodanobacteraceae</taxon>
        <taxon>Luteibacter</taxon>
    </lineage>
</organism>
<dbReference type="GO" id="GO:0005886">
    <property type="term" value="C:plasma membrane"/>
    <property type="evidence" value="ECO:0007669"/>
    <property type="project" value="UniProtKB-SubCell"/>
</dbReference>
<evidence type="ECO:0000313" key="11">
    <source>
        <dbReference type="Proteomes" id="UP000490980"/>
    </source>
</evidence>
<dbReference type="EMBL" id="JAARLZ010000007">
    <property type="protein sequence ID" value="NII07412.1"/>
    <property type="molecule type" value="Genomic_DNA"/>
</dbReference>
<accession>A0A7X5UBS5</accession>
<proteinExistence type="inferred from homology"/>
<protein>
    <submittedName>
        <fullName evidence="10">FtsX-like permease family protein</fullName>
    </submittedName>
</protein>
<keyword evidence="5 7" id="KW-0472">Membrane</keyword>
<evidence type="ECO:0000256" key="2">
    <source>
        <dbReference type="ARBA" id="ARBA00022475"/>
    </source>
</evidence>
<dbReference type="InterPro" id="IPR003838">
    <property type="entry name" value="ABC3_permease_C"/>
</dbReference>
<evidence type="ECO:0000256" key="1">
    <source>
        <dbReference type="ARBA" id="ARBA00004651"/>
    </source>
</evidence>
<evidence type="ECO:0000256" key="7">
    <source>
        <dbReference type="SAM" id="Phobius"/>
    </source>
</evidence>
<dbReference type="Proteomes" id="UP000490980">
    <property type="component" value="Unassembled WGS sequence"/>
</dbReference>
<dbReference type="AlphaFoldDB" id="A0A7X5UBS5"/>
<dbReference type="PANTHER" id="PTHR30572:SF4">
    <property type="entry name" value="ABC TRANSPORTER PERMEASE YTRF"/>
    <property type="match status" value="1"/>
</dbReference>
<gene>
    <name evidence="10" type="ORF">HBF25_13580</name>
</gene>
<feature type="domain" description="ABC3 transporter permease C-terminal" evidence="8">
    <location>
        <begin position="299"/>
        <end position="411"/>
    </location>
</feature>
<dbReference type="Pfam" id="PF12704">
    <property type="entry name" value="MacB_PCD"/>
    <property type="match status" value="1"/>
</dbReference>
<evidence type="ECO:0000256" key="5">
    <source>
        <dbReference type="ARBA" id="ARBA00023136"/>
    </source>
</evidence>
<evidence type="ECO:0000256" key="6">
    <source>
        <dbReference type="ARBA" id="ARBA00038076"/>
    </source>
</evidence>
<dbReference type="PANTHER" id="PTHR30572">
    <property type="entry name" value="MEMBRANE COMPONENT OF TRANSPORTER-RELATED"/>
    <property type="match status" value="1"/>
</dbReference>
<evidence type="ECO:0000259" key="8">
    <source>
        <dbReference type="Pfam" id="PF02687"/>
    </source>
</evidence>
<comment type="caution">
    <text evidence="10">The sequence shown here is derived from an EMBL/GenBank/DDBJ whole genome shotgun (WGS) entry which is preliminary data.</text>
</comment>
<dbReference type="InterPro" id="IPR025857">
    <property type="entry name" value="MacB_PCD"/>
</dbReference>
<name>A0A7X5UBS5_9GAMM</name>
<keyword evidence="2" id="KW-1003">Cell membrane</keyword>
<evidence type="ECO:0000256" key="3">
    <source>
        <dbReference type="ARBA" id="ARBA00022692"/>
    </source>
</evidence>
<feature type="domain" description="MacB-like periplasmic core" evidence="9">
    <location>
        <begin position="53"/>
        <end position="258"/>
    </location>
</feature>
<feature type="transmembrane region" description="Helical" evidence="7">
    <location>
        <begin position="380"/>
        <end position="401"/>
    </location>
</feature>
<feature type="transmembrane region" description="Helical" evidence="7">
    <location>
        <begin position="291"/>
        <end position="321"/>
    </location>
</feature>
<comment type="similarity">
    <text evidence="6">Belongs to the ABC-4 integral membrane protein family.</text>
</comment>
<evidence type="ECO:0000259" key="9">
    <source>
        <dbReference type="Pfam" id="PF12704"/>
    </source>
</evidence>
<evidence type="ECO:0000256" key="4">
    <source>
        <dbReference type="ARBA" id="ARBA00022989"/>
    </source>
</evidence>
<feature type="transmembrane region" description="Helical" evidence="7">
    <location>
        <begin position="349"/>
        <end position="374"/>
    </location>
</feature>
<dbReference type="InterPro" id="IPR050250">
    <property type="entry name" value="Macrolide_Exporter_MacB"/>
</dbReference>
<dbReference type="GO" id="GO:0022857">
    <property type="term" value="F:transmembrane transporter activity"/>
    <property type="evidence" value="ECO:0007669"/>
    <property type="project" value="TreeGrafter"/>
</dbReference>
<dbReference type="Pfam" id="PF02687">
    <property type="entry name" value="FtsX"/>
    <property type="match status" value="1"/>
</dbReference>
<comment type="subcellular location">
    <subcellularLocation>
        <location evidence="1">Cell membrane</location>
        <topology evidence="1">Multi-pass membrane protein</topology>
    </subcellularLocation>
</comment>
<evidence type="ECO:0000313" key="10">
    <source>
        <dbReference type="EMBL" id="NII07412.1"/>
    </source>
</evidence>
<keyword evidence="4 7" id="KW-1133">Transmembrane helix</keyword>
<keyword evidence="3 7" id="KW-0812">Transmembrane</keyword>
<sequence>MSLHPILSALRKHKSGAVLITLQIAFTLAIVCNALFIIGKRIDTIGRPTGIDESDLFLVQQQWVGAPSESDAKGAQLLDNMQKEDLAALRAMPDVAAVSPTNSLPLFSSAWTGAAGLRPGNGTLDSASAGTAHVVYYFMDDKAFDVLGTRVAAGRPFQPDDVVNVRATDPRRPSVAIIARALQDKLFPGESAIGKVLYLDGATTPVRVIGIVDALQGPSWVKDFEWNTVLLPLRGNGSFTRYAVRAKPGRLEAAMKAVPSALYAVNPMRVLGEDSITPFADIRAKAYEEDVGMAIIMGIVCVILLAVTTAGIVGLTSFWVGQRYRQIGVRRALGARKIDILRHFQMENLVIAGGGACLGIVLAVMLNVVLMHYFDMDRLSMPWVFVGVVVVLLLGQVAVFVPARRASNVPPVAATRAL</sequence>
<dbReference type="RefSeq" id="WP_166949274.1">
    <property type="nucleotide sequence ID" value="NZ_JAARLZ010000007.1"/>
</dbReference>